<dbReference type="EMBL" id="MBFA02000004">
    <property type="protein sequence ID" value="MUP09724.1"/>
    <property type="molecule type" value="Genomic_DNA"/>
</dbReference>
<evidence type="ECO:0000313" key="7">
    <source>
        <dbReference type="EMBL" id="MUZ72377.1"/>
    </source>
</evidence>
<dbReference type="OMA" id="IGHHFGF"/>
<dbReference type="Proteomes" id="UP000179454">
    <property type="component" value="Unassembled WGS sequence"/>
</dbReference>
<dbReference type="SUPFAM" id="SSF55486">
    <property type="entry name" value="Metalloproteases ('zincins'), catalytic domain"/>
    <property type="match status" value="1"/>
</dbReference>
<keyword evidence="8" id="KW-0378">Hydrolase</keyword>
<keyword evidence="8" id="KW-0645">Protease</keyword>
<dbReference type="RefSeq" id="WP_015917590.1">
    <property type="nucleotide sequence ID" value="NZ_AP023268.1"/>
</dbReference>
<dbReference type="GO" id="GO:0008233">
    <property type="term" value="F:peptidase activity"/>
    <property type="evidence" value="ECO:0007669"/>
    <property type="project" value="UniProtKB-KW"/>
</dbReference>
<evidence type="ECO:0000313" key="12">
    <source>
        <dbReference type="Proteomes" id="UP000436692"/>
    </source>
</evidence>
<proteinExistence type="predicted"/>
<evidence type="ECO:0000313" key="15">
    <source>
        <dbReference type="Proteomes" id="UP000477951"/>
    </source>
</evidence>
<dbReference type="EMBL" id="QUSG01000003">
    <property type="protein sequence ID" value="KAA3529472.1"/>
    <property type="molecule type" value="Genomic_DNA"/>
</dbReference>
<evidence type="ECO:0000313" key="14">
    <source>
        <dbReference type="Proteomes" id="UP000440716"/>
    </source>
</evidence>
<gene>
    <name evidence="4" type="ORF">BBI04_020090</name>
    <name evidence="5" type="ORF">BBK91_007595</name>
    <name evidence="3" type="ORF">BBL17_013040</name>
    <name evidence="1" type="ORF">DXT89_06920</name>
    <name evidence="8" type="ORF">GOZ88_17030</name>
    <name evidence="7" type="ORF">GOZ90_06755</name>
    <name evidence="6" type="ORF">GOZ95_12315</name>
    <name evidence="2" type="ORF">IEI95_026635</name>
</gene>
<dbReference type="EMBL" id="WPHM01000005">
    <property type="protein sequence ID" value="MUZ58235.1"/>
    <property type="molecule type" value="Genomic_DNA"/>
</dbReference>
<dbReference type="Proteomes" id="UP000477951">
    <property type="component" value="Unassembled WGS sequence"/>
</dbReference>
<reference evidence="2" key="4">
    <citation type="submission" date="2020-11" db="EMBL/GenBank/DDBJ databases">
        <title>Agrobacterium vitis strain K377 genome.</title>
        <authorList>
            <person name="Xi H."/>
        </authorList>
    </citation>
    <scope>NUCLEOTIDE SEQUENCE</scope>
    <source>
        <strain evidence="2">K377</strain>
    </source>
</reference>
<sequence>MARVDQSDDWREKHAPTISTFESLAIEAFGNLPKEFRDLTGNLIIEIADFPTDDVFEDMALETPFDLLGLFEGRGISERFSMETGEVPNKITLYRRPILDYWAENEETLGDIVTHVLIHEIGHHFGLSDDDMERIEESVDDGMADRS</sequence>
<dbReference type="OrthoDB" id="9806895at2"/>
<protein>
    <submittedName>
        <fullName evidence="2">Metallopeptidase family protein</fullName>
    </submittedName>
    <submittedName>
        <fullName evidence="8">Zn-dependent protease</fullName>
    </submittedName>
</protein>
<dbReference type="EMBL" id="MBEV02000012">
    <property type="protein sequence ID" value="MUP07090.1"/>
    <property type="molecule type" value="Genomic_DNA"/>
</dbReference>
<dbReference type="EMBL" id="WPHR01000004">
    <property type="protein sequence ID" value="MUZ72377.1"/>
    <property type="molecule type" value="Genomic_DNA"/>
</dbReference>
<evidence type="ECO:0000313" key="1">
    <source>
        <dbReference type="EMBL" id="KAA3529472.1"/>
    </source>
</evidence>
<dbReference type="EMBL" id="WPHU01000007">
    <property type="protein sequence ID" value="MVA57810.1"/>
    <property type="molecule type" value="Genomic_DNA"/>
</dbReference>
<reference evidence="12 14" key="3">
    <citation type="submission" date="2019-12" db="EMBL/GenBank/DDBJ databases">
        <title>Whole-genome sequencing of Allorhizobium vitis.</title>
        <authorList>
            <person name="Gan H.M."/>
            <person name="Szegedi E."/>
            <person name="Burr T."/>
            <person name="Savka M.A."/>
        </authorList>
    </citation>
    <scope>NUCLEOTIDE SEQUENCE [LARGE SCALE GENOMIC DNA]</scope>
    <source>
        <strain evidence="8 14">CG415</strain>
        <strain evidence="7 15">CG516</strain>
        <strain evidence="6 12">CG989</strain>
    </source>
</reference>
<evidence type="ECO:0000313" key="10">
    <source>
        <dbReference type="Proteomes" id="UP000179454"/>
    </source>
</evidence>
<dbReference type="EMBL" id="JACXXJ020000005">
    <property type="protein sequence ID" value="MBF2717783.1"/>
    <property type="molecule type" value="Genomic_DNA"/>
</dbReference>
<evidence type="ECO:0000313" key="5">
    <source>
        <dbReference type="EMBL" id="MUP09724.1"/>
    </source>
</evidence>
<dbReference type="Proteomes" id="UP000440716">
    <property type="component" value="Unassembled WGS sequence"/>
</dbReference>
<evidence type="ECO:0000313" key="6">
    <source>
        <dbReference type="EMBL" id="MUZ58235.1"/>
    </source>
</evidence>
<organism evidence="8 14">
    <name type="scientific">Agrobacterium vitis</name>
    <name type="common">Rhizobium vitis</name>
    <dbReference type="NCBI Taxonomy" id="373"/>
    <lineage>
        <taxon>Bacteria</taxon>
        <taxon>Pseudomonadati</taxon>
        <taxon>Pseudomonadota</taxon>
        <taxon>Alphaproteobacteria</taxon>
        <taxon>Hyphomicrobiales</taxon>
        <taxon>Rhizobiaceae</taxon>
        <taxon>Rhizobium/Agrobacterium group</taxon>
        <taxon>Agrobacterium</taxon>
    </lineage>
</organism>
<dbReference type="Proteomes" id="UP000175993">
    <property type="component" value="Unassembled WGS sequence"/>
</dbReference>
<reference evidence="1 13" key="1">
    <citation type="submission" date="2018-08" db="EMBL/GenBank/DDBJ databases">
        <title>Genome sequencing of Agrobacterium vitis strain ICMP 10754.</title>
        <authorList>
            <person name="Visnovsky S.B."/>
            <person name="Pitman A.R."/>
        </authorList>
    </citation>
    <scope>NUCLEOTIDE SEQUENCE [LARGE SCALE GENOMIC DNA]</scope>
    <source>
        <strain evidence="1 13">ICMP 10754</strain>
    </source>
</reference>
<accession>A0A120DAG6</accession>
<dbReference type="GeneID" id="60683536"/>
<dbReference type="Pfam" id="PF06262">
    <property type="entry name" value="Zincin_1"/>
    <property type="match status" value="1"/>
</dbReference>
<dbReference type="Proteomes" id="UP000655037">
    <property type="component" value="Unassembled WGS sequence"/>
</dbReference>
<evidence type="ECO:0000313" key="11">
    <source>
        <dbReference type="Proteomes" id="UP000179536"/>
    </source>
</evidence>
<name>A0A120DAG6_AGRVI</name>
<dbReference type="Proteomes" id="UP000179536">
    <property type="component" value="Unassembled WGS sequence"/>
</dbReference>
<evidence type="ECO:0000313" key="3">
    <source>
        <dbReference type="EMBL" id="MUO42710.1"/>
    </source>
</evidence>
<dbReference type="GO" id="GO:0006508">
    <property type="term" value="P:proteolysis"/>
    <property type="evidence" value="ECO:0007669"/>
    <property type="project" value="UniProtKB-KW"/>
</dbReference>
<dbReference type="CDD" id="cd12952">
    <property type="entry name" value="MMP_ACEL2062"/>
    <property type="match status" value="1"/>
</dbReference>
<evidence type="ECO:0000313" key="9">
    <source>
        <dbReference type="Proteomes" id="UP000175993"/>
    </source>
</evidence>
<dbReference type="EMBL" id="MBFE02000008">
    <property type="protein sequence ID" value="MUO42710.1"/>
    <property type="molecule type" value="Genomic_DNA"/>
</dbReference>
<dbReference type="AlphaFoldDB" id="A0A120DAG6"/>
<evidence type="ECO:0000313" key="4">
    <source>
        <dbReference type="EMBL" id="MUP07090.1"/>
    </source>
</evidence>
<dbReference type="Proteomes" id="UP000436911">
    <property type="component" value="Unassembled WGS sequence"/>
</dbReference>
<dbReference type="InterPro" id="IPR010428">
    <property type="entry name" value="Zincin_1"/>
</dbReference>
<evidence type="ECO:0000313" key="2">
    <source>
        <dbReference type="EMBL" id="MBF2717783.1"/>
    </source>
</evidence>
<keyword evidence="10" id="KW-1185">Reference proteome</keyword>
<evidence type="ECO:0000313" key="13">
    <source>
        <dbReference type="Proteomes" id="UP000436911"/>
    </source>
</evidence>
<comment type="caution">
    <text evidence="8">The sequence shown here is derived from an EMBL/GenBank/DDBJ whole genome shotgun (WGS) entry which is preliminary data.</text>
</comment>
<evidence type="ECO:0000313" key="8">
    <source>
        <dbReference type="EMBL" id="MVA57810.1"/>
    </source>
</evidence>
<dbReference type="InterPro" id="IPR038555">
    <property type="entry name" value="Zincin_1_sf"/>
</dbReference>
<dbReference type="Proteomes" id="UP000436692">
    <property type="component" value="Unassembled WGS sequence"/>
</dbReference>
<reference evidence="9 10" key="2">
    <citation type="submission" date="2019-11" db="EMBL/GenBank/DDBJ databases">
        <title>Whole-genome sequencing of Allorhizobium vitis.</title>
        <authorList>
            <person name="Gan H.M."/>
            <person name="Savka M.A."/>
        </authorList>
    </citation>
    <scope>NUCLEOTIDE SEQUENCE [LARGE SCALE GENOMIC DNA]</scope>
    <source>
        <strain evidence="4 9">AB4</strain>
        <strain evidence="5 11">RF2/1</strain>
        <strain evidence="3 10">T1/7</strain>
    </source>
</reference>
<dbReference type="Gene3D" id="3.30.2010.20">
    <property type="match status" value="1"/>
</dbReference>